<gene>
    <name evidence="7" type="ORF">METZ01_LOCUS22175</name>
</gene>
<name>A0A381PQK8_9ZZZZ</name>
<reference evidence="7" key="1">
    <citation type="submission" date="2018-05" db="EMBL/GenBank/DDBJ databases">
        <authorList>
            <person name="Lanie J.A."/>
            <person name="Ng W.-L."/>
            <person name="Kazmierczak K.M."/>
            <person name="Andrzejewski T.M."/>
            <person name="Davidsen T.M."/>
            <person name="Wayne K.J."/>
            <person name="Tettelin H."/>
            <person name="Glass J.I."/>
            <person name="Rusch D."/>
            <person name="Podicherti R."/>
            <person name="Tsui H.-C.T."/>
            <person name="Winkler M.E."/>
        </authorList>
    </citation>
    <scope>NUCLEOTIDE SEQUENCE</scope>
</reference>
<dbReference type="AlphaFoldDB" id="A0A381PQK8"/>
<dbReference type="InterPro" id="IPR004143">
    <property type="entry name" value="BPL_LPL_catalytic"/>
</dbReference>
<proteinExistence type="inferred from homology"/>
<dbReference type="NCBIfam" id="TIGR00214">
    <property type="entry name" value="lipB"/>
    <property type="match status" value="1"/>
</dbReference>
<evidence type="ECO:0000313" key="7">
    <source>
        <dbReference type="EMBL" id="SUZ69321.1"/>
    </source>
</evidence>
<evidence type="ECO:0000256" key="5">
    <source>
        <dbReference type="ARBA" id="ARBA00023315"/>
    </source>
</evidence>
<dbReference type="GO" id="GO:0009249">
    <property type="term" value="P:protein lipoylation"/>
    <property type="evidence" value="ECO:0007669"/>
    <property type="project" value="InterPro"/>
</dbReference>
<dbReference type="PANTHER" id="PTHR10993:SF7">
    <property type="entry name" value="LIPOYLTRANSFERASE 2, MITOCHONDRIAL-RELATED"/>
    <property type="match status" value="1"/>
</dbReference>
<evidence type="ECO:0000256" key="1">
    <source>
        <dbReference type="ARBA" id="ARBA00004821"/>
    </source>
</evidence>
<evidence type="ECO:0000256" key="3">
    <source>
        <dbReference type="ARBA" id="ARBA00022490"/>
    </source>
</evidence>
<dbReference type="Gene3D" id="3.30.930.10">
    <property type="entry name" value="Bira Bifunctional Protein, Domain 2"/>
    <property type="match status" value="1"/>
</dbReference>
<dbReference type="PROSITE" id="PS01313">
    <property type="entry name" value="LIPB"/>
    <property type="match status" value="1"/>
</dbReference>
<dbReference type="PANTHER" id="PTHR10993">
    <property type="entry name" value="OCTANOYLTRANSFERASE"/>
    <property type="match status" value="1"/>
</dbReference>
<dbReference type="CDD" id="cd16444">
    <property type="entry name" value="LipB"/>
    <property type="match status" value="1"/>
</dbReference>
<sequence>MQNVILSKGNEDPDELWLLEHFPVYTLGFGASEDHLLTESNIPVIRSDRGGEVTYHGPGQIIAYFLINLRRKNWGPKRFVNELEASVIDFLKKYNISSSRQSGDPGIYVKDKKISSVGLKIKRGFSYHGLSINIDMDLSPFENINVCGNEGLKVTHLNKFAEVSIDRAFKDFEKTAKERFEGIMSR</sequence>
<dbReference type="GO" id="GO:0033819">
    <property type="term" value="F:lipoyl(octanoyl) transferase activity"/>
    <property type="evidence" value="ECO:0007669"/>
    <property type="project" value="UniProtKB-EC"/>
</dbReference>
<accession>A0A381PQK8</accession>
<evidence type="ECO:0000256" key="4">
    <source>
        <dbReference type="ARBA" id="ARBA00022679"/>
    </source>
</evidence>
<dbReference type="EMBL" id="UINC01001059">
    <property type="protein sequence ID" value="SUZ69321.1"/>
    <property type="molecule type" value="Genomic_DNA"/>
</dbReference>
<dbReference type="HAMAP" id="MF_00013">
    <property type="entry name" value="LipB"/>
    <property type="match status" value="1"/>
</dbReference>
<dbReference type="UniPathway" id="UPA00538">
    <property type="reaction ID" value="UER00592"/>
</dbReference>
<dbReference type="Pfam" id="PF21948">
    <property type="entry name" value="LplA-B_cat"/>
    <property type="match status" value="1"/>
</dbReference>
<keyword evidence="3" id="KW-0963">Cytoplasm</keyword>
<feature type="domain" description="BPL/LPL catalytic" evidence="6">
    <location>
        <begin position="10"/>
        <end position="184"/>
    </location>
</feature>
<dbReference type="PROSITE" id="PS51733">
    <property type="entry name" value="BPL_LPL_CATALYTIC"/>
    <property type="match status" value="1"/>
</dbReference>
<dbReference type="FunFam" id="3.30.930.10:FF:000020">
    <property type="entry name" value="Octanoyltransferase"/>
    <property type="match status" value="1"/>
</dbReference>
<keyword evidence="4" id="KW-0808">Transferase</keyword>
<comment type="pathway">
    <text evidence="1">Protein modification; protein lipoylation via endogenous pathway; protein N(6)-(lipoyl)lysine from octanoyl-[acyl-carrier-protein]: step 1/2.</text>
</comment>
<keyword evidence="5" id="KW-0012">Acyltransferase</keyword>
<organism evidence="7">
    <name type="scientific">marine metagenome</name>
    <dbReference type="NCBI Taxonomy" id="408172"/>
    <lineage>
        <taxon>unclassified sequences</taxon>
        <taxon>metagenomes</taxon>
        <taxon>ecological metagenomes</taxon>
    </lineage>
</organism>
<dbReference type="InterPro" id="IPR020605">
    <property type="entry name" value="Octanoyltransferase_CS"/>
</dbReference>
<evidence type="ECO:0000256" key="2">
    <source>
        <dbReference type="ARBA" id="ARBA00012334"/>
    </source>
</evidence>
<dbReference type="SUPFAM" id="SSF55681">
    <property type="entry name" value="Class II aaRS and biotin synthetases"/>
    <property type="match status" value="1"/>
</dbReference>
<evidence type="ECO:0000259" key="6">
    <source>
        <dbReference type="PROSITE" id="PS51733"/>
    </source>
</evidence>
<dbReference type="InterPro" id="IPR000544">
    <property type="entry name" value="Octanoyltransferase"/>
</dbReference>
<dbReference type="EC" id="2.3.1.181" evidence="2"/>
<protein>
    <recommendedName>
        <fullName evidence="2">lipoyl(octanoyl) transferase</fullName>
        <ecNumber evidence="2">2.3.1.181</ecNumber>
    </recommendedName>
</protein>
<dbReference type="PIRSF" id="PIRSF016262">
    <property type="entry name" value="LPLase"/>
    <property type="match status" value="1"/>
</dbReference>
<dbReference type="InterPro" id="IPR045864">
    <property type="entry name" value="aa-tRNA-synth_II/BPL/LPL"/>
</dbReference>